<dbReference type="InterPro" id="IPR012347">
    <property type="entry name" value="Ferritin-like"/>
</dbReference>
<keyword evidence="2" id="KW-0732">Signal</keyword>
<dbReference type="PANTHER" id="PTHR38593">
    <property type="entry name" value="BLR2558 PROTEIN"/>
    <property type="match status" value="1"/>
</dbReference>
<name>A0A2S9QJW4_9HYPH</name>
<dbReference type="Proteomes" id="UP000237682">
    <property type="component" value="Unassembled WGS sequence"/>
</dbReference>
<dbReference type="Gene3D" id="1.20.1260.10">
    <property type="match status" value="1"/>
</dbReference>
<feature type="region of interest" description="Disordered" evidence="1">
    <location>
        <begin position="152"/>
        <end position="180"/>
    </location>
</feature>
<evidence type="ECO:0000313" key="5">
    <source>
        <dbReference type="Proteomes" id="UP000237682"/>
    </source>
</evidence>
<feature type="chain" id="PRO_5015400815" description="DUF4142 domain-containing protein" evidence="2">
    <location>
        <begin position="17"/>
        <end position="234"/>
    </location>
</feature>
<proteinExistence type="predicted"/>
<accession>A0A2S9QJW4</accession>
<sequence length="234" mass="24468">MCAATVCVLFPTIALAATSAQDFVSKAAVSNMFEIESSKLALKNASNADVKAFAQQMIDDHTKAGDELKSTLAAAGNIQMPQALDAAHKTSLDSLAGKSGAAFDDAYVADQKKAHDEAVALFTEYSTRGDNPQLKGFAGKTLPVLKMHQQHAQKLGASADTTSSSRQPTSAEPTLQEGANSFTEGQARDRLSAAGYASIQGLAKDDKGIWRGNATKNGKSVSVGLDYKGNIVAQ</sequence>
<feature type="domain" description="DUF4142" evidence="3">
    <location>
        <begin position="19"/>
        <end position="155"/>
    </location>
</feature>
<evidence type="ECO:0000259" key="3">
    <source>
        <dbReference type="Pfam" id="PF13628"/>
    </source>
</evidence>
<dbReference type="Pfam" id="PF13628">
    <property type="entry name" value="DUF4142"/>
    <property type="match status" value="1"/>
</dbReference>
<dbReference type="EMBL" id="PUEJ01000001">
    <property type="protein sequence ID" value="PRH89657.1"/>
    <property type="molecule type" value="Genomic_DNA"/>
</dbReference>
<reference evidence="4 5" key="1">
    <citation type="submission" date="2018-02" db="EMBL/GenBank/DDBJ databases">
        <title>Whole genome sequencing of endophytic bacterium.</title>
        <authorList>
            <person name="Eedara R."/>
            <person name="Podile A.R."/>
        </authorList>
    </citation>
    <scope>NUCLEOTIDE SEQUENCE [LARGE SCALE GENOMIC DNA]</scope>
    <source>
        <strain evidence="4 5">RP1T</strain>
    </source>
</reference>
<dbReference type="AlphaFoldDB" id="A0A2S9QJW4"/>
<evidence type="ECO:0000256" key="2">
    <source>
        <dbReference type="SAM" id="SignalP"/>
    </source>
</evidence>
<feature type="compositionally biased region" description="Polar residues" evidence="1">
    <location>
        <begin position="159"/>
        <end position="180"/>
    </location>
</feature>
<keyword evidence="5" id="KW-1185">Reference proteome</keyword>
<dbReference type="PANTHER" id="PTHR38593:SF1">
    <property type="entry name" value="BLR2558 PROTEIN"/>
    <property type="match status" value="1"/>
</dbReference>
<gene>
    <name evidence="4" type="ORF">C5L14_00375</name>
</gene>
<feature type="signal peptide" evidence="2">
    <location>
        <begin position="1"/>
        <end position="16"/>
    </location>
</feature>
<protein>
    <recommendedName>
        <fullName evidence="3">DUF4142 domain-containing protein</fullName>
    </recommendedName>
</protein>
<organism evidence="4 5">
    <name type="scientific">Labrys okinawensis</name>
    <dbReference type="NCBI Taxonomy" id="346911"/>
    <lineage>
        <taxon>Bacteria</taxon>
        <taxon>Pseudomonadati</taxon>
        <taxon>Pseudomonadota</taxon>
        <taxon>Alphaproteobacteria</taxon>
        <taxon>Hyphomicrobiales</taxon>
        <taxon>Xanthobacteraceae</taxon>
        <taxon>Labrys</taxon>
    </lineage>
</organism>
<comment type="caution">
    <text evidence="4">The sequence shown here is derived from an EMBL/GenBank/DDBJ whole genome shotgun (WGS) entry which is preliminary data.</text>
</comment>
<evidence type="ECO:0000256" key="1">
    <source>
        <dbReference type="SAM" id="MobiDB-lite"/>
    </source>
</evidence>
<dbReference type="InterPro" id="IPR025419">
    <property type="entry name" value="DUF4142"/>
</dbReference>
<evidence type="ECO:0000313" key="4">
    <source>
        <dbReference type="EMBL" id="PRH89657.1"/>
    </source>
</evidence>
<dbReference type="OrthoDB" id="7376531at2"/>